<keyword evidence="5" id="KW-1185">Reference proteome</keyword>
<evidence type="ECO:0000313" key="4">
    <source>
        <dbReference type="Proteomes" id="UP000038830"/>
    </source>
</evidence>
<dbReference type="GeneID" id="30989775"/>
<evidence type="ECO:0000256" key="1">
    <source>
        <dbReference type="SAM" id="MobiDB-lite"/>
    </source>
</evidence>
<dbReference type="RefSeq" id="XP_020069558.1">
    <property type="nucleotide sequence ID" value="XM_020215379.1"/>
</dbReference>
<feature type="region of interest" description="Disordered" evidence="1">
    <location>
        <begin position="1"/>
        <end position="38"/>
    </location>
</feature>
<feature type="compositionally biased region" description="Pro residues" evidence="1">
    <location>
        <begin position="7"/>
        <end position="17"/>
    </location>
</feature>
<accession>A0A1E4RZ50</accession>
<evidence type="ECO:0000313" key="2">
    <source>
        <dbReference type="EMBL" id="CEP24741.1"/>
    </source>
</evidence>
<gene>
    <name evidence="2" type="ORF">BN1211_5641</name>
    <name evidence="3" type="ORF">CYBJADRAFT_168451</name>
</gene>
<dbReference type="OMA" id="YDDLYHP"/>
<sequence>MSDRRPNPPGWVPPRAPYNPYDPSDKRPPQGYPSEFTTPGGHYNQLKETMKKLQYHSIPQSEIYPGQFKQLRRVQNYSKFYRGASLAVKVGTAGVVVYSMFIHKWEGDNVFSRFYQWRCRVQAMLFGINAVKPEDVNPAKQMRLGNADVDTNIDSSVGLQRPHKKHMLEAERRKQLEELQ</sequence>
<dbReference type="OrthoDB" id="4083086at2759"/>
<protein>
    <submittedName>
        <fullName evidence="2">Uncharacterized protein</fullName>
    </submittedName>
</protein>
<evidence type="ECO:0000313" key="3">
    <source>
        <dbReference type="EMBL" id="ODV72519.1"/>
    </source>
</evidence>
<reference evidence="4" key="2">
    <citation type="journal article" date="2015" name="J. Biotechnol.">
        <title>The structure of the Cyberlindnera jadinii genome and its relation to Candida utilis analyzed by the occurrence of single nucleotide polymorphisms.</title>
        <authorList>
            <person name="Rupp O."/>
            <person name="Brinkrolf K."/>
            <person name="Buerth C."/>
            <person name="Kunigo M."/>
            <person name="Schneider J."/>
            <person name="Jaenicke S."/>
            <person name="Goesmann A."/>
            <person name="Puehler A."/>
            <person name="Jaeger K.-E."/>
            <person name="Ernst J.F."/>
        </authorList>
    </citation>
    <scope>NUCLEOTIDE SEQUENCE [LARGE SCALE GENOMIC DNA]</scope>
    <source>
        <strain evidence="4">ATCC 18201 / CBS 1600 / BCRC 20928 / JCM 3617 / NBRC 0987 / NRRL Y-1542</strain>
    </source>
</reference>
<proteinExistence type="predicted"/>
<dbReference type="EMBL" id="KV453934">
    <property type="protein sequence ID" value="ODV72519.1"/>
    <property type="molecule type" value="Genomic_DNA"/>
</dbReference>
<accession>A0A0H5C8U9</accession>
<evidence type="ECO:0000313" key="5">
    <source>
        <dbReference type="Proteomes" id="UP000094389"/>
    </source>
</evidence>
<dbReference type="Proteomes" id="UP000094389">
    <property type="component" value="Unassembled WGS sequence"/>
</dbReference>
<dbReference type="AlphaFoldDB" id="A0A0H5C8U9"/>
<organism evidence="2 4">
    <name type="scientific">Cyberlindnera jadinii (strain ATCC 18201 / CBS 1600 / BCRC 20928 / JCM 3617 / NBRC 0987 / NRRL Y-1542)</name>
    <name type="common">Torula yeast</name>
    <name type="synonym">Candida utilis</name>
    <dbReference type="NCBI Taxonomy" id="983966"/>
    <lineage>
        <taxon>Eukaryota</taxon>
        <taxon>Fungi</taxon>
        <taxon>Dikarya</taxon>
        <taxon>Ascomycota</taxon>
        <taxon>Saccharomycotina</taxon>
        <taxon>Saccharomycetes</taxon>
        <taxon>Phaffomycetales</taxon>
        <taxon>Phaffomycetaceae</taxon>
        <taxon>Cyberlindnera</taxon>
    </lineage>
</organism>
<reference evidence="3 5" key="3">
    <citation type="journal article" date="2016" name="Proc. Natl. Acad. Sci. U.S.A.">
        <title>Comparative genomics of biotechnologically important yeasts.</title>
        <authorList>
            <person name="Riley R."/>
            <person name="Haridas S."/>
            <person name="Wolfe K.H."/>
            <person name="Lopes M.R."/>
            <person name="Hittinger C.T."/>
            <person name="Goeker M."/>
            <person name="Salamov A.A."/>
            <person name="Wisecaver J.H."/>
            <person name="Long T.M."/>
            <person name="Calvey C.H."/>
            <person name="Aerts A.L."/>
            <person name="Barry K.W."/>
            <person name="Choi C."/>
            <person name="Clum A."/>
            <person name="Coughlan A.Y."/>
            <person name="Deshpande S."/>
            <person name="Douglass A.P."/>
            <person name="Hanson S.J."/>
            <person name="Klenk H.-P."/>
            <person name="LaButti K.M."/>
            <person name="Lapidus A."/>
            <person name="Lindquist E.A."/>
            <person name="Lipzen A.M."/>
            <person name="Meier-Kolthoff J.P."/>
            <person name="Ohm R.A."/>
            <person name="Otillar R.P."/>
            <person name="Pangilinan J.L."/>
            <person name="Peng Y."/>
            <person name="Rokas A."/>
            <person name="Rosa C.A."/>
            <person name="Scheuner C."/>
            <person name="Sibirny A.A."/>
            <person name="Slot J.C."/>
            <person name="Stielow J.B."/>
            <person name="Sun H."/>
            <person name="Kurtzman C.P."/>
            <person name="Blackwell M."/>
            <person name="Grigoriev I.V."/>
            <person name="Jeffries T.W."/>
        </authorList>
    </citation>
    <scope>NUCLEOTIDE SEQUENCE [LARGE SCALE GENOMIC DNA]</scope>
    <source>
        <strain evidence="5">ATCC 18201 / CBS 1600 / BCRC 20928 / JCM 3617 / NBRC 0987 / NRRL Y-1542</strain>
        <strain evidence="3">NRRL Y-1542</strain>
    </source>
</reference>
<dbReference type="EMBL" id="CDQK01000006">
    <property type="protein sequence ID" value="CEP24741.1"/>
    <property type="molecule type" value="Genomic_DNA"/>
</dbReference>
<reference evidence="2" key="1">
    <citation type="submission" date="2014-12" db="EMBL/GenBank/DDBJ databases">
        <authorList>
            <person name="Jaenicke S."/>
        </authorList>
    </citation>
    <scope>NUCLEOTIDE SEQUENCE [LARGE SCALE GENOMIC DNA]</scope>
    <source>
        <strain evidence="2">CBS1600</strain>
    </source>
</reference>
<name>A0A0H5C8U9_CYBJN</name>
<dbReference type="Proteomes" id="UP000038830">
    <property type="component" value="Unassembled WGS sequence"/>
</dbReference>